<keyword evidence="4" id="KW-1185">Reference proteome</keyword>
<dbReference type="InterPro" id="IPR001789">
    <property type="entry name" value="Sig_transdc_resp-reg_receiver"/>
</dbReference>
<dbReference type="Proteomes" id="UP000524492">
    <property type="component" value="Unassembled WGS sequence"/>
</dbReference>
<evidence type="ECO:0000313" key="3">
    <source>
        <dbReference type="EMBL" id="MBB4193227.1"/>
    </source>
</evidence>
<reference evidence="3 4" key="1">
    <citation type="submission" date="2020-08" db="EMBL/GenBank/DDBJ databases">
        <title>Genomic Encyclopedia of Type Strains, Phase IV (KMG-V): Genome sequencing to study the core and pangenomes of soil and plant-associated prokaryotes.</title>
        <authorList>
            <person name="Whitman W."/>
        </authorList>
    </citation>
    <scope>NUCLEOTIDE SEQUENCE [LARGE SCALE GENOMIC DNA]</scope>
    <source>
        <strain evidence="3 4">SEMIA 4074</strain>
    </source>
</reference>
<evidence type="ECO:0000313" key="4">
    <source>
        <dbReference type="Proteomes" id="UP000524492"/>
    </source>
</evidence>
<keyword evidence="3" id="KW-0238">DNA-binding</keyword>
<dbReference type="SMART" id="SM00448">
    <property type="entry name" value="REC"/>
    <property type="match status" value="1"/>
</dbReference>
<feature type="modified residue" description="4-aspartylphosphate" evidence="1">
    <location>
        <position position="54"/>
    </location>
</feature>
<dbReference type="GO" id="GO:0000160">
    <property type="term" value="P:phosphorelay signal transduction system"/>
    <property type="evidence" value="ECO:0007669"/>
    <property type="project" value="InterPro"/>
</dbReference>
<keyword evidence="1" id="KW-0597">Phosphoprotein</keyword>
<dbReference type="EMBL" id="JACIFV010000011">
    <property type="protein sequence ID" value="MBB4193227.1"/>
    <property type="molecule type" value="Genomic_DNA"/>
</dbReference>
<dbReference type="Pfam" id="PF00072">
    <property type="entry name" value="Response_reg"/>
    <property type="match status" value="1"/>
</dbReference>
<feature type="domain" description="Response regulatory" evidence="2">
    <location>
        <begin position="4"/>
        <end position="114"/>
    </location>
</feature>
<dbReference type="AlphaFoldDB" id="A0A7W6MJT5"/>
<dbReference type="InterPro" id="IPR011006">
    <property type="entry name" value="CheY-like_superfamily"/>
</dbReference>
<proteinExistence type="predicted"/>
<dbReference type="Gene3D" id="3.40.50.2300">
    <property type="match status" value="1"/>
</dbReference>
<organism evidence="3 4">
    <name type="scientific">Rhizobium aethiopicum</name>
    <dbReference type="NCBI Taxonomy" id="1138170"/>
    <lineage>
        <taxon>Bacteria</taxon>
        <taxon>Pseudomonadati</taxon>
        <taxon>Pseudomonadota</taxon>
        <taxon>Alphaproteobacteria</taxon>
        <taxon>Hyphomicrobiales</taxon>
        <taxon>Rhizobiaceae</taxon>
        <taxon>Rhizobium/Agrobacterium group</taxon>
        <taxon>Rhizobium</taxon>
    </lineage>
</organism>
<sequence length="121" mass="13582">MGRRVLVVEDDYDQAQDMARAIEKHGGDVVGPYPDIEAAFLALGKAAIDAAVLDIRLNAEDVFPLADVLREKGIPFFFVTGFDRDVLPKRLRKEQIIRKPIAPFEVLIEVALRISRKASRH</sequence>
<evidence type="ECO:0000256" key="1">
    <source>
        <dbReference type="PROSITE-ProRule" id="PRU00169"/>
    </source>
</evidence>
<dbReference type="SUPFAM" id="SSF52172">
    <property type="entry name" value="CheY-like"/>
    <property type="match status" value="1"/>
</dbReference>
<protein>
    <submittedName>
        <fullName evidence="3">DNA-binding response OmpR family regulator</fullName>
    </submittedName>
</protein>
<gene>
    <name evidence="3" type="ORF">GGD53_003391</name>
</gene>
<dbReference type="RefSeq" id="WP_052272646.1">
    <property type="nucleotide sequence ID" value="NZ_JACIFV010000011.1"/>
</dbReference>
<comment type="caution">
    <text evidence="3">The sequence shown here is derived from an EMBL/GenBank/DDBJ whole genome shotgun (WGS) entry which is preliminary data.</text>
</comment>
<dbReference type="GO" id="GO:0003677">
    <property type="term" value="F:DNA binding"/>
    <property type="evidence" value="ECO:0007669"/>
    <property type="project" value="UniProtKB-KW"/>
</dbReference>
<accession>A0A7W6MJT5</accession>
<evidence type="ECO:0000259" key="2">
    <source>
        <dbReference type="PROSITE" id="PS50110"/>
    </source>
</evidence>
<name>A0A7W6MJT5_9HYPH</name>
<dbReference type="PROSITE" id="PS50110">
    <property type="entry name" value="RESPONSE_REGULATORY"/>
    <property type="match status" value="1"/>
</dbReference>